<dbReference type="PANTHER" id="PTHR41534">
    <property type="entry name" value="BLR3401 PROTEIN"/>
    <property type="match status" value="1"/>
</dbReference>
<evidence type="ECO:0000313" key="4">
    <source>
        <dbReference type="Proteomes" id="UP000197361"/>
    </source>
</evidence>
<sequence>MSLSAEYQLEVTVNQSGQVASCDNPAVPIVLLLEIQQFLYREARLLDGEQYDEWLELLADDIHYWVPGVQARYRKDVEKFSAGRMAYFDDNLEYLKIRVARAKQPNAWAEDPPTRHFHLVGNIEVEITENPAEWTVHSLILNNRHRTENDEMEIKARRLDLVRRDQDGSLKLARRKVILQQTVLQSKNINTFL</sequence>
<keyword evidence="4" id="KW-1185">Reference proteome</keyword>
<comment type="caution">
    <text evidence="3">The sequence shown here is derived from an EMBL/GenBank/DDBJ whole genome shotgun (WGS) entry which is preliminary data.</text>
</comment>
<keyword evidence="3" id="KW-0223">Dioxygenase</keyword>
<gene>
    <name evidence="3" type="ORF">CDQ92_00330</name>
</gene>
<dbReference type="NCBIfam" id="NF007479">
    <property type="entry name" value="PRK10069.1"/>
    <property type="match status" value="1"/>
</dbReference>
<dbReference type="EMBL" id="NISK01000001">
    <property type="protein sequence ID" value="OWQ98704.1"/>
    <property type="molecule type" value="Genomic_DNA"/>
</dbReference>
<dbReference type="PANTHER" id="PTHR41534:SF2">
    <property type="entry name" value="3-PHENYLPROPIONATE_CINNAMIC ACID DIOXYGENASE SUBUNIT BETA"/>
    <property type="match status" value="1"/>
</dbReference>
<dbReference type="CDD" id="cd00667">
    <property type="entry name" value="ring_hydroxylating_dioxygenases_beta"/>
    <property type="match status" value="1"/>
</dbReference>
<dbReference type="AlphaFoldDB" id="A0A246JZJ9"/>
<dbReference type="OrthoDB" id="7446267at2"/>
<reference evidence="3 4" key="1">
    <citation type="journal article" date="2010" name="Int. J. Syst. Evol. Microbiol.">
        <title>Sphingopyxis bauzanensis sp. nov., a psychrophilic bacterium isolated from soil.</title>
        <authorList>
            <person name="Zhang D.C."/>
            <person name="Liu H.C."/>
            <person name="Xin Y.H."/>
            <person name="Zhou Y.G."/>
            <person name="Schinner F."/>
            <person name="Margesin R."/>
        </authorList>
    </citation>
    <scope>NUCLEOTIDE SEQUENCE [LARGE SCALE GENOMIC DNA]</scope>
    <source>
        <strain evidence="3 4">DSM 22271</strain>
    </source>
</reference>
<dbReference type="InterPro" id="IPR000391">
    <property type="entry name" value="Rng_hydr_dOase-bsu"/>
</dbReference>
<comment type="similarity">
    <text evidence="1">Belongs to the bacterial ring-hydroxylating dioxygenase beta subunit family.</text>
</comment>
<dbReference type="GO" id="GO:0019380">
    <property type="term" value="P:3-phenylpropionate catabolic process"/>
    <property type="evidence" value="ECO:0007669"/>
    <property type="project" value="TreeGrafter"/>
</dbReference>
<dbReference type="InterPro" id="IPR032710">
    <property type="entry name" value="NTF2-like_dom_sf"/>
</dbReference>
<dbReference type="Proteomes" id="UP000197361">
    <property type="component" value="Unassembled WGS sequence"/>
</dbReference>
<dbReference type="Pfam" id="PF00866">
    <property type="entry name" value="Ring_hydroxyl_B"/>
    <property type="match status" value="1"/>
</dbReference>
<proteinExistence type="inferred from homology"/>
<name>A0A246JZJ9_9SPHN</name>
<dbReference type="Gene3D" id="3.10.450.50">
    <property type="match status" value="1"/>
</dbReference>
<dbReference type="GO" id="GO:0051213">
    <property type="term" value="F:dioxygenase activity"/>
    <property type="evidence" value="ECO:0007669"/>
    <property type="project" value="UniProtKB-KW"/>
</dbReference>
<evidence type="ECO:0000256" key="2">
    <source>
        <dbReference type="ARBA" id="ARBA00023002"/>
    </source>
</evidence>
<dbReference type="RefSeq" id="WP_088439065.1">
    <property type="nucleotide sequence ID" value="NZ_BMMC01000020.1"/>
</dbReference>
<dbReference type="SUPFAM" id="SSF54427">
    <property type="entry name" value="NTF2-like"/>
    <property type="match status" value="1"/>
</dbReference>
<organism evidence="3 4">
    <name type="scientific">Sphingopyxis bauzanensis</name>
    <dbReference type="NCBI Taxonomy" id="651663"/>
    <lineage>
        <taxon>Bacteria</taxon>
        <taxon>Pseudomonadati</taxon>
        <taxon>Pseudomonadota</taxon>
        <taxon>Alphaproteobacteria</taxon>
        <taxon>Sphingomonadales</taxon>
        <taxon>Sphingomonadaceae</taxon>
        <taxon>Sphingopyxis</taxon>
    </lineage>
</organism>
<protein>
    <submittedName>
        <fullName evidence="3">3-phenylpropionate dioxygenase</fullName>
    </submittedName>
</protein>
<evidence type="ECO:0000256" key="1">
    <source>
        <dbReference type="ARBA" id="ARBA00009570"/>
    </source>
</evidence>
<evidence type="ECO:0000313" key="3">
    <source>
        <dbReference type="EMBL" id="OWQ98704.1"/>
    </source>
</evidence>
<accession>A0A246JZJ9</accession>
<keyword evidence="2" id="KW-0560">Oxidoreductase</keyword>